<dbReference type="GO" id="GO:0006891">
    <property type="term" value="P:intra-Golgi vesicle-mediated transport"/>
    <property type="evidence" value="ECO:0007669"/>
    <property type="project" value="TreeGrafter"/>
</dbReference>
<dbReference type="InterPro" id="IPR009316">
    <property type="entry name" value="COG2"/>
</dbReference>
<feature type="compositionally biased region" description="Low complexity" evidence="9">
    <location>
        <begin position="601"/>
        <end position="610"/>
    </location>
</feature>
<evidence type="ECO:0000313" key="12">
    <source>
        <dbReference type="EMBL" id="KAK9751830.1"/>
    </source>
</evidence>
<dbReference type="InterPro" id="IPR024603">
    <property type="entry name" value="COG_complex_COG2_C"/>
</dbReference>
<keyword evidence="5" id="KW-0653">Protein transport</keyword>
<dbReference type="AlphaFoldDB" id="A0AAW1MZN5"/>
<evidence type="ECO:0000256" key="2">
    <source>
        <dbReference type="ARBA" id="ARBA00007603"/>
    </source>
</evidence>
<dbReference type="InterPro" id="IPR024602">
    <property type="entry name" value="COG_su2_N"/>
</dbReference>
<reference evidence="12 13" key="1">
    <citation type="journal article" date="2024" name="BMC Genomics">
        <title>De novo assembly and annotation of Popillia japonica's genome with initial clues to its potential as an invasive pest.</title>
        <authorList>
            <person name="Cucini C."/>
            <person name="Boschi S."/>
            <person name="Funari R."/>
            <person name="Cardaioli E."/>
            <person name="Iannotti N."/>
            <person name="Marturano G."/>
            <person name="Paoli F."/>
            <person name="Bruttini M."/>
            <person name="Carapelli A."/>
            <person name="Frati F."/>
            <person name="Nardi F."/>
        </authorList>
    </citation>
    <scope>NUCLEOTIDE SEQUENCE [LARGE SCALE GENOMIC DNA]</scope>
    <source>
        <strain evidence="12">DMR45628</strain>
    </source>
</reference>
<feature type="region of interest" description="Disordered" evidence="9">
    <location>
        <begin position="594"/>
        <end position="616"/>
    </location>
</feature>
<dbReference type="PANTHER" id="PTHR12961:SF0">
    <property type="entry name" value="CONSERVED OLIGOMERIC GOLGI COMPLEX SUBUNIT 2"/>
    <property type="match status" value="1"/>
</dbReference>
<dbReference type="Proteomes" id="UP001458880">
    <property type="component" value="Unassembled WGS sequence"/>
</dbReference>
<sequence>MAKEYFKDDYTIDQFLAQFEQRPDLENLRKELKSYANELHTAMTDILKTETEAIVNLAEHLTNLNSKVSDLSTPVFQLHEEIKALYHVIKEAEESLQAHLQHERAAAKAHDTLSMQSNLKSTALYVNTIIDKQLSDDTDDLAALERAVNEFSFQSCYLDELYLGEIKKDNSAVETEMRLKSLVNEIFIRSLKNNNQKAIVCCLRTYVSLNQQNQAETIYSEKIIEPVLTKIITNQNLERNHYKLNVLYQEALAVLNGDVKNLVDLVNSNSGLKGFNFVINSYWKVTDKLLQENLSHVTAPGNPELFQRRFQDTWQFLYTIASKVDPSLIYEASFQEHMKRFNLPVYFEIRFQQISASFETDIIENSQEVASEDSFLKLKISVAFWRSLNHCFHAEVFLSHLADQFIKLSQLLLSRFLFYVDSVIQNKSEAASSEEFIVNLMVDVESLRKSLGLSKINDIPNSVYKIIPRDLWKFIEKIIKINDNKLRVTHQKLKDYLISYKVEQSLLLLQQIFDIPRLYRRTNKFAPTTESNYIREVVSPLEKFDRKNQKLLQSNLNDIMDNCVHKIGKQYSVLVKEVLHSVCKTEESLRRLKSRNVNPADDSSSNSRGDLSSDESKIREQIKLDVKYFVTHMSPFVSATGQSILDSLIAESGCTL</sequence>
<keyword evidence="4" id="KW-0813">Transport</keyword>
<dbReference type="GO" id="GO:0000139">
    <property type="term" value="C:Golgi membrane"/>
    <property type="evidence" value="ECO:0007669"/>
    <property type="project" value="UniProtKB-SubCell"/>
</dbReference>
<evidence type="ECO:0000259" key="10">
    <source>
        <dbReference type="Pfam" id="PF06148"/>
    </source>
</evidence>
<gene>
    <name evidence="12" type="ORF">QE152_g4682</name>
</gene>
<dbReference type="EMBL" id="JASPKY010000025">
    <property type="protein sequence ID" value="KAK9751830.1"/>
    <property type="molecule type" value="Genomic_DNA"/>
</dbReference>
<comment type="subcellular location">
    <subcellularLocation>
        <location evidence="1">Golgi apparatus membrane</location>
        <topology evidence="1">Peripheral membrane protein</topology>
    </subcellularLocation>
</comment>
<protein>
    <recommendedName>
        <fullName evidence="3">Conserved oligomeric Golgi complex subunit 2</fullName>
    </recommendedName>
    <alternativeName>
        <fullName evidence="8">Component of oligomeric Golgi complex 2</fullName>
    </alternativeName>
</protein>
<dbReference type="PANTHER" id="PTHR12961">
    <property type="entry name" value="CONSERVED OLIGOMERIC GOLGI COMPLEX COMPONENT 2"/>
    <property type="match status" value="1"/>
</dbReference>
<evidence type="ECO:0000259" key="11">
    <source>
        <dbReference type="Pfam" id="PF12022"/>
    </source>
</evidence>
<keyword evidence="7" id="KW-0472">Membrane</keyword>
<feature type="domain" description="Conserved oligomeric Golgi complex subunit 2 N-terminal" evidence="10">
    <location>
        <begin position="3"/>
        <end position="71"/>
    </location>
</feature>
<evidence type="ECO:0000313" key="13">
    <source>
        <dbReference type="Proteomes" id="UP001458880"/>
    </source>
</evidence>
<dbReference type="Pfam" id="PF06148">
    <property type="entry name" value="COG2_N"/>
    <property type="match status" value="1"/>
</dbReference>
<accession>A0AAW1MZN5</accession>
<comment type="caution">
    <text evidence="12">The sequence shown here is derived from an EMBL/GenBank/DDBJ whole genome shotgun (WGS) entry which is preliminary data.</text>
</comment>
<keyword evidence="13" id="KW-1185">Reference proteome</keyword>
<dbReference type="GO" id="GO:0007030">
    <property type="term" value="P:Golgi organization"/>
    <property type="evidence" value="ECO:0007669"/>
    <property type="project" value="InterPro"/>
</dbReference>
<evidence type="ECO:0000256" key="1">
    <source>
        <dbReference type="ARBA" id="ARBA00004395"/>
    </source>
</evidence>
<feature type="domain" description="COG complex component COG2 C-terminal" evidence="11">
    <location>
        <begin position="339"/>
        <end position="626"/>
    </location>
</feature>
<name>A0AAW1MZN5_POPJA</name>
<proteinExistence type="inferred from homology"/>
<evidence type="ECO:0000256" key="9">
    <source>
        <dbReference type="SAM" id="MobiDB-lite"/>
    </source>
</evidence>
<evidence type="ECO:0000256" key="7">
    <source>
        <dbReference type="ARBA" id="ARBA00023136"/>
    </source>
</evidence>
<comment type="similarity">
    <text evidence="2">Belongs to the COG2 family.</text>
</comment>
<dbReference type="GO" id="GO:0015031">
    <property type="term" value="P:protein transport"/>
    <property type="evidence" value="ECO:0007669"/>
    <property type="project" value="UniProtKB-KW"/>
</dbReference>
<organism evidence="12 13">
    <name type="scientific">Popillia japonica</name>
    <name type="common">Japanese beetle</name>
    <dbReference type="NCBI Taxonomy" id="7064"/>
    <lineage>
        <taxon>Eukaryota</taxon>
        <taxon>Metazoa</taxon>
        <taxon>Ecdysozoa</taxon>
        <taxon>Arthropoda</taxon>
        <taxon>Hexapoda</taxon>
        <taxon>Insecta</taxon>
        <taxon>Pterygota</taxon>
        <taxon>Neoptera</taxon>
        <taxon>Endopterygota</taxon>
        <taxon>Coleoptera</taxon>
        <taxon>Polyphaga</taxon>
        <taxon>Scarabaeiformia</taxon>
        <taxon>Scarabaeidae</taxon>
        <taxon>Rutelinae</taxon>
        <taxon>Popillia</taxon>
    </lineage>
</organism>
<evidence type="ECO:0000256" key="4">
    <source>
        <dbReference type="ARBA" id="ARBA00022448"/>
    </source>
</evidence>
<evidence type="ECO:0000256" key="3">
    <source>
        <dbReference type="ARBA" id="ARBA00020977"/>
    </source>
</evidence>
<evidence type="ECO:0000256" key="6">
    <source>
        <dbReference type="ARBA" id="ARBA00023034"/>
    </source>
</evidence>
<keyword evidence="6" id="KW-0333">Golgi apparatus</keyword>
<evidence type="ECO:0000256" key="8">
    <source>
        <dbReference type="ARBA" id="ARBA00031344"/>
    </source>
</evidence>
<dbReference type="Pfam" id="PF12022">
    <property type="entry name" value="COG2_C"/>
    <property type="match status" value="1"/>
</dbReference>
<evidence type="ECO:0000256" key="5">
    <source>
        <dbReference type="ARBA" id="ARBA00022927"/>
    </source>
</evidence>
<dbReference type="GO" id="GO:0017119">
    <property type="term" value="C:Golgi transport complex"/>
    <property type="evidence" value="ECO:0007669"/>
    <property type="project" value="TreeGrafter"/>
</dbReference>